<evidence type="ECO:0000256" key="8">
    <source>
        <dbReference type="PIRSR" id="PIRSR001134-1"/>
    </source>
</evidence>
<dbReference type="EC" id="3.4.21.-" evidence="13"/>
<feature type="active site" description="Charge relay system" evidence="8">
    <location>
        <position position="225"/>
    </location>
</feature>
<dbReference type="RefSeq" id="WP_310272289.1">
    <property type="nucleotide sequence ID" value="NZ_JAVDXW010000001.1"/>
</dbReference>
<feature type="disulfide bond" evidence="9">
    <location>
        <begin position="210"/>
        <end position="226"/>
    </location>
</feature>
<evidence type="ECO:0000256" key="3">
    <source>
        <dbReference type="ARBA" id="ARBA00022729"/>
    </source>
</evidence>
<dbReference type="SUPFAM" id="SSF50494">
    <property type="entry name" value="Trypsin-like serine proteases"/>
    <property type="match status" value="1"/>
</dbReference>
<dbReference type="GO" id="GO:0004252">
    <property type="term" value="F:serine-type endopeptidase activity"/>
    <property type="evidence" value="ECO:0007669"/>
    <property type="project" value="InterPro"/>
</dbReference>
<keyword evidence="4 13" id="KW-0378">Hydrolase</keyword>
<keyword evidence="2" id="KW-0645">Protease</keyword>
<evidence type="ECO:0000259" key="12">
    <source>
        <dbReference type="Pfam" id="PF02983"/>
    </source>
</evidence>
<feature type="active site" description="Charge relay system" evidence="8">
    <location>
        <position position="249"/>
    </location>
</feature>
<name>A0AAE4CKW7_9ACTN</name>
<dbReference type="PRINTS" id="PR00861">
    <property type="entry name" value="ALYTICPTASE"/>
</dbReference>
<reference evidence="13" key="1">
    <citation type="submission" date="2023-07" db="EMBL/GenBank/DDBJ databases">
        <title>Sequencing the genomes of 1000 actinobacteria strains.</title>
        <authorList>
            <person name="Klenk H.-P."/>
        </authorList>
    </citation>
    <scope>NUCLEOTIDE SEQUENCE</scope>
    <source>
        <strain evidence="13">DSM 45977</strain>
    </source>
</reference>
<keyword evidence="14" id="KW-1185">Reference proteome</keyword>
<dbReference type="InterPro" id="IPR001316">
    <property type="entry name" value="Pept_S1A_streptogrisin"/>
</dbReference>
<dbReference type="Gene3D" id="3.30.300.50">
    <property type="match status" value="2"/>
</dbReference>
<dbReference type="GO" id="GO:0006508">
    <property type="term" value="P:proteolysis"/>
    <property type="evidence" value="ECO:0007669"/>
    <property type="project" value="UniProtKB-KW"/>
</dbReference>
<keyword evidence="7 9" id="KW-1015">Disulfide bond</keyword>
<feature type="domain" description="Peptidase S1" evidence="11">
    <location>
        <begin position="214"/>
        <end position="362"/>
    </location>
</feature>
<evidence type="ECO:0000256" key="4">
    <source>
        <dbReference type="ARBA" id="ARBA00022801"/>
    </source>
</evidence>
<dbReference type="PIRSF" id="PIRSF001134">
    <property type="entry name" value="Streptogrisin"/>
    <property type="match status" value="1"/>
</dbReference>
<dbReference type="AlphaFoldDB" id="A0AAE4CKW7"/>
<organism evidence="13 14">
    <name type="scientific">Haloactinomyces albus</name>
    <dbReference type="NCBI Taxonomy" id="1352928"/>
    <lineage>
        <taxon>Bacteria</taxon>
        <taxon>Bacillati</taxon>
        <taxon>Actinomycetota</taxon>
        <taxon>Actinomycetes</taxon>
        <taxon>Actinopolysporales</taxon>
        <taxon>Actinopolysporaceae</taxon>
        <taxon>Haloactinomyces</taxon>
    </lineage>
</organism>
<sequence length="374" mass="38769">MKRRLAARMAGTMALAAGTAAALTMPATAAPEATPLESIAEGRLEAMQRDLGLTLQQVRERLQQEKIADKLQEQLQSSLGGAFGGAHFDADLGKLVVGVTDKAKFDEVRAAGAKAELVDDSASVLNTAADTLDGVERRAPTSISGWYVDPTSNSVVVTTAMGTAQRATEFIRSTDVDTTAVRVVESRESPRLFTDIIGGNAFYNKSGLRCSIGFAVQGGFITAGHCGNRSDSTSRPAGTFAGSSFPHNDYAYVTSSATPKPQVNDYRGGAVTVAGSREAPVGASVCRSGSTTGWHCGTIEAKNQTVRYETGTVSGLTRTDVCAEPGDSGGAFLSGNQAQGVTSGGSGDCDRGGVTYFQPINEALQTYGVSLVTG</sequence>
<feature type="disulfide bond" evidence="9">
    <location>
        <begin position="286"/>
        <end position="296"/>
    </location>
</feature>
<evidence type="ECO:0000256" key="5">
    <source>
        <dbReference type="ARBA" id="ARBA00022825"/>
    </source>
</evidence>
<evidence type="ECO:0000256" key="6">
    <source>
        <dbReference type="ARBA" id="ARBA00023145"/>
    </source>
</evidence>
<dbReference type="InterPro" id="IPR001254">
    <property type="entry name" value="Trypsin_dom"/>
</dbReference>
<dbReference type="Proteomes" id="UP001180845">
    <property type="component" value="Unassembled WGS sequence"/>
</dbReference>
<dbReference type="InterPro" id="IPR009003">
    <property type="entry name" value="Peptidase_S1_PA"/>
</dbReference>
<evidence type="ECO:0000256" key="1">
    <source>
        <dbReference type="ARBA" id="ARBA00007664"/>
    </source>
</evidence>
<evidence type="ECO:0000313" key="13">
    <source>
        <dbReference type="EMBL" id="MDR7301570.1"/>
    </source>
</evidence>
<comment type="caution">
    <text evidence="13">The sequence shown here is derived from an EMBL/GenBank/DDBJ whole genome shotgun (WGS) entry which is preliminary data.</text>
</comment>
<feature type="domain" description="Peptidase S1A alpha-lytic prodomain" evidence="12">
    <location>
        <begin position="121"/>
        <end position="177"/>
    </location>
</feature>
<feature type="active site" description="Charge relay system" evidence="8">
    <location>
        <position position="328"/>
    </location>
</feature>
<dbReference type="EMBL" id="JAVDXW010000001">
    <property type="protein sequence ID" value="MDR7301570.1"/>
    <property type="molecule type" value="Genomic_DNA"/>
</dbReference>
<proteinExistence type="inferred from homology"/>
<feature type="disulfide bond" evidence="9">
    <location>
        <begin position="322"/>
        <end position="349"/>
    </location>
</feature>
<evidence type="ECO:0000256" key="2">
    <source>
        <dbReference type="ARBA" id="ARBA00022670"/>
    </source>
</evidence>
<evidence type="ECO:0000256" key="7">
    <source>
        <dbReference type="ARBA" id="ARBA00023157"/>
    </source>
</evidence>
<gene>
    <name evidence="13" type="ORF">JOF55_001751</name>
</gene>
<evidence type="ECO:0000256" key="9">
    <source>
        <dbReference type="PIRSR" id="PIRSR001134-2"/>
    </source>
</evidence>
<feature type="signal peptide" evidence="10">
    <location>
        <begin position="1"/>
        <end position="29"/>
    </location>
</feature>
<accession>A0AAE4CKW7</accession>
<protein>
    <submittedName>
        <fullName evidence="13">Streptogrisin C</fullName>
        <ecNumber evidence="13">3.4.21.-</ecNumber>
    </submittedName>
</protein>
<keyword evidence="5" id="KW-0720">Serine protease</keyword>
<dbReference type="Gene3D" id="2.40.10.10">
    <property type="entry name" value="Trypsin-like serine proteases"/>
    <property type="match status" value="2"/>
</dbReference>
<feature type="chain" id="PRO_5042081401" evidence="10">
    <location>
        <begin position="30"/>
        <end position="374"/>
    </location>
</feature>
<keyword evidence="3 10" id="KW-0732">Signal</keyword>
<evidence type="ECO:0000256" key="10">
    <source>
        <dbReference type="SAM" id="SignalP"/>
    </source>
</evidence>
<dbReference type="Pfam" id="PF00089">
    <property type="entry name" value="Trypsin"/>
    <property type="match status" value="1"/>
</dbReference>
<evidence type="ECO:0000313" key="14">
    <source>
        <dbReference type="Proteomes" id="UP001180845"/>
    </source>
</evidence>
<evidence type="ECO:0000259" key="11">
    <source>
        <dbReference type="Pfam" id="PF00089"/>
    </source>
</evidence>
<comment type="similarity">
    <text evidence="1">Belongs to the peptidase S1 family.</text>
</comment>
<dbReference type="InterPro" id="IPR043504">
    <property type="entry name" value="Peptidase_S1_PA_chymotrypsin"/>
</dbReference>
<dbReference type="Pfam" id="PF02983">
    <property type="entry name" value="Pro_Al_protease"/>
    <property type="match status" value="1"/>
</dbReference>
<dbReference type="GO" id="GO:0005576">
    <property type="term" value="C:extracellular region"/>
    <property type="evidence" value="ECO:0007669"/>
    <property type="project" value="InterPro"/>
</dbReference>
<keyword evidence="6" id="KW-0865">Zymogen</keyword>
<dbReference type="InterPro" id="IPR035070">
    <property type="entry name" value="Streptogrisin_prodomain"/>
</dbReference>
<dbReference type="CDD" id="cd21112">
    <property type="entry name" value="alphaLP-like"/>
    <property type="match status" value="1"/>
</dbReference>
<dbReference type="InterPro" id="IPR004236">
    <property type="entry name" value="Pept_S1_alpha_lytic"/>
</dbReference>